<reference evidence="2 3" key="1">
    <citation type="journal article" date="2016" name="Nat. Commun.">
        <title>Thousands of microbial genomes shed light on interconnected biogeochemical processes in an aquifer system.</title>
        <authorList>
            <person name="Anantharaman K."/>
            <person name="Brown C.T."/>
            <person name="Hug L.A."/>
            <person name="Sharon I."/>
            <person name="Castelle C.J."/>
            <person name="Probst A.J."/>
            <person name="Thomas B.C."/>
            <person name="Singh A."/>
            <person name="Wilkins M.J."/>
            <person name="Karaoz U."/>
            <person name="Brodie E.L."/>
            <person name="Williams K.H."/>
            <person name="Hubbard S.S."/>
            <person name="Banfield J.F."/>
        </authorList>
    </citation>
    <scope>NUCLEOTIDE SEQUENCE [LARGE SCALE GENOMIC DNA]</scope>
</reference>
<keyword evidence="1" id="KW-0472">Membrane</keyword>
<evidence type="ECO:0000313" key="3">
    <source>
        <dbReference type="Proteomes" id="UP000179237"/>
    </source>
</evidence>
<feature type="transmembrane region" description="Helical" evidence="1">
    <location>
        <begin position="128"/>
        <end position="151"/>
    </location>
</feature>
<dbReference type="Proteomes" id="UP000179237">
    <property type="component" value="Unassembled WGS sequence"/>
</dbReference>
<keyword evidence="1" id="KW-1133">Transmembrane helix</keyword>
<keyword evidence="1" id="KW-0812">Transmembrane</keyword>
<comment type="caution">
    <text evidence="2">The sequence shown here is derived from an EMBL/GenBank/DDBJ whole genome shotgun (WGS) entry which is preliminary data.</text>
</comment>
<sequence length="252" mass="27916">MFGLAQVTNYRVDMLVSVVSKIVSLLGVVFLWSIIGKSTDNVGSTNSLLAYFLIANGVQGLVDGESLRFSKEINAKVKMEGLSGLLLRPVNPILYMYSSFWGTRGVAMTMQLLLIGLGLSFLERVEVFQIVLFGVSLVLAFIVAFVFNMFIGSMSFWTPEANHLQNVMSHILKVFSGVLIPVSFFSGLAKQVLLLSPFPILAYLPSTVLQKNVDNTEILTIFGASVFWCLVLLPVSIWFWKKGVRRYEAIGI</sequence>
<feature type="transmembrane region" description="Helical" evidence="1">
    <location>
        <begin position="12"/>
        <end position="35"/>
    </location>
</feature>
<dbReference type="Pfam" id="PF06182">
    <property type="entry name" value="ABC2_membrane_6"/>
    <property type="match status" value="1"/>
</dbReference>
<dbReference type="PANTHER" id="PTHR36832">
    <property type="entry name" value="SLR1174 PROTEIN-RELATED"/>
    <property type="match status" value="1"/>
</dbReference>
<evidence type="ECO:0008006" key="4">
    <source>
        <dbReference type="Google" id="ProtNLM"/>
    </source>
</evidence>
<evidence type="ECO:0000256" key="1">
    <source>
        <dbReference type="SAM" id="Phobius"/>
    </source>
</evidence>
<dbReference type="InterPro" id="IPR010390">
    <property type="entry name" value="ABC-2_transporter-like"/>
</dbReference>
<accession>A0A1F5FUD9</accession>
<feature type="transmembrane region" description="Helical" evidence="1">
    <location>
        <begin position="218"/>
        <end position="240"/>
    </location>
</feature>
<dbReference type="EMBL" id="MFAQ01000023">
    <property type="protein sequence ID" value="OGD83229.1"/>
    <property type="molecule type" value="Genomic_DNA"/>
</dbReference>
<name>A0A1F5FUD9_9BACT</name>
<proteinExistence type="predicted"/>
<feature type="transmembrane region" description="Helical" evidence="1">
    <location>
        <begin position="172"/>
        <end position="198"/>
    </location>
</feature>
<gene>
    <name evidence="2" type="ORF">A2572_01735</name>
</gene>
<dbReference type="AlphaFoldDB" id="A0A1F5FUD9"/>
<evidence type="ECO:0000313" key="2">
    <source>
        <dbReference type="EMBL" id="OGD83229.1"/>
    </source>
</evidence>
<protein>
    <recommendedName>
        <fullName evidence="4">ABC-2 type transporter domain-containing protein</fullName>
    </recommendedName>
</protein>
<feature type="transmembrane region" description="Helical" evidence="1">
    <location>
        <begin position="105"/>
        <end position="122"/>
    </location>
</feature>
<organism evidence="2 3">
    <name type="scientific">Candidatus Collierbacteria bacterium RIFOXYD1_FULL_40_9</name>
    <dbReference type="NCBI Taxonomy" id="1817731"/>
    <lineage>
        <taxon>Bacteria</taxon>
        <taxon>Candidatus Collieribacteriota</taxon>
    </lineage>
</organism>
<dbReference type="PANTHER" id="PTHR36832:SF1">
    <property type="entry name" value="SLR1174 PROTEIN"/>
    <property type="match status" value="1"/>
</dbReference>